<organism evidence="1">
    <name type="scientific">uncultured Sulfurovum sp</name>
    <dbReference type="NCBI Taxonomy" id="269237"/>
    <lineage>
        <taxon>Bacteria</taxon>
        <taxon>Pseudomonadati</taxon>
        <taxon>Campylobacterota</taxon>
        <taxon>Epsilonproteobacteria</taxon>
        <taxon>Campylobacterales</taxon>
        <taxon>Sulfurovaceae</taxon>
        <taxon>Sulfurovum</taxon>
        <taxon>environmental samples</taxon>
    </lineage>
</organism>
<protein>
    <submittedName>
        <fullName evidence="1">Uncharacterized protein</fullName>
    </submittedName>
</protein>
<gene>
    <name evidence="1" type="ORF">HELGO_WM5523</name>
</gene>
<dbReference type="AlphaFoldDB" id="A0A6S6TTR8"/>
<name>A0A6S6TTR8_9BACT</name>
<evidence type="ECO:0000313" key="1">
    <source>
        <dbReference type="EMBL" id="CAA6821577.1"/>
    </source>
</evidence>
<dbReference type="EMBL" id="CACVAU010000063">
    <property type="protein sequence ID" value="CAA6821577.1"/>
    <property type="molecule type" value="Genomic_DNA"/>
</dbReference>
<proteinExistence type="predicted"/>
<reference evidence="1" key="1">
    <citation type="submission" date="2020-01" db="EMBL/GenBank/DDBJ databases">
        <authorList>
            <person name="Meier V. D."/>
            <person name="Meier V D."/>
        </authorList>
    </citation>
    <scope>NUCLEOTIDE SEQUENCE</scope>
    <source>
        <strain evidence="1">HLG_WM_MAG_05</strain>
    </source>
</reference>
<sequence length="53" mass="6074">MKRIIFGMILGVLLVLTVFVGVEMNEKYERISSKEYVAPTEISVDIDGIKYHQ</sequence>
<accession>A0A6S6TTR8</accession>